<gene>
    <name evidence="2" type="ORF">D8674_033682</name>
</gene>
<reference evidence="2 3" key="1">
    <citation type="submission" date="2019-09" db="EMBL/GenBank/DDBJ databases">
        <authorList>
            <person name="Ou C."/>
        </authorList>
    </citation>
    <scope>NUCLEOTIDE SEQUENCE [LARGE SCALE GENOMIC DNA]</scope>
    <source>
        <strain evidence="2">S2</strain>
        <tissue evidence="2">Leaf</tissue>
    </source>
</reference>
<dbReference type="EMBL" id="SMOL01000148">
    <property type="protein sequence ID" value="KAB2628887.1"/>
    <property type="molecule type" value="Genomic_DNA"/>
</dbReference>
<evidence type="ECO:0000313" key="2">
    <source>
        <dbReference type="EMBL" id="KAB2628887.1"/>
    </source>
</evidence>
<dbReference type="AlphaFoldDB" id="A0A5N5HPY2"/>
<sequence>MGSLLGWRMWSLLGWRLGSLPAWRMGGGVDDGDWEEVDEATLAFSSEKAEAVRRATVTINNANEERAIVSKEREHRQSVDVDVPPVHVYGKTRLLQKSMGKVKSQPSILIGLQTRLFLLEHYPCSLR</sequence>
<dbReference type="Proteomes" id="UP000327157">
    <property type="component" value="Chromosome 8"/>
</dbReference>
<reference evidence="2 3" key="3">
    <citation type="submission" date="2019-11" db="EMBL/GenBank/DDBJ databases">
        <title>A de novo genome assembly of a pear dwarfing rootstock.</title>
        <authorList>
            <person name="Wang F."/>
            <person name="Wang J."/>
            <person name="Li S."/>
            <person name="Zhang Y."/>
            <person name="Fang M."/>
            <person name="Ma L."/>
            <person name="Zhao Y."/>
            <person name="Jiang S."/>
        </authorList>
    </citation>
    <scope>NUCLEOTIDE SEQUENCE [LARGE SCALE GENOMIC DNA]</scope>
    <source>
        <strain evidence="2">S2</strain>
        <tissue evidence="2">Leaf</tissue>
    </source>
</reference>
<protein>
    <submittedName>
        <fullName evidence="2">Protein TPRXL</fullName>
    </submittedName>
</protein>
<evidence type="ECO:0000256" key="1">
    <source>
        <dbReference type="SAM" id="SignalP"/>
    </source>
</evidence>
<keyword evidence="1" id="KW-0732">Signal</keyword>
<evidence type="ECO:0000313" key="3">
    <source>
        <dbReference type="Proteomes" id="UP000327157"/>
    </source>
</evidence>
<keyword evidence="3" id="KW-1185">Reference proteome</keyword>
<reference evidence="3" key="2">
    <citation type="submission" date="2019-10" db="EMBL/GenBank/DDBJ databases">
        <title>A de novo genome assembly of a pear dwarfing rootstock.</title>
        <authorList>
            <person name="Wang F."/>
            <person name="Wang J."/>
            <person name="Li S."/>
            <person name="Zhang Y."/>
            <person name="Fang M."/>
            <person name="Ma L."/>
            <person name="Zhao Y."/>
            <person name="Jiang S."/>
        </authorList>
    </citation>
    <scope>NUCLEOTIDE SEQUENCE [LARGE SCALE GENOMIC DNA]</scope>
</reference>
<feature type="signal peptide" evidence="1">
    <location>
        <begin position="1"/>
        <end position="22"/>
    </location>
</feature>
<accession>A0A5N5HPY2</accession>
<proteinExistence type="predicted"/>
<feature type="chain" id="PRO_5024384354" evidence="1">
    <location>
        <begin position="23"/>
        <end position="127"/>
    </location>
</feature>
<comment type="caution">
    <text evidence="2">The sequence shown here is derived from an EMBL/GenBank/DDBJ whole genome shotgun (WGS) entry which is preliminary data.</text>
</comment>
<organism evidence="2 3">
    <name type="scientific">Pyrus ussuriensis x Pyrus communis</name>
    <dbReference type="NCBI Taxonomy" id="2448454"/>
    <lineage>
        <taxon>Eukaryota</taxon>
        <taxon>Viridiplantae</taxon>
        <taxon>Streptophyta</taxon>
        <taxon>Embryophyta</taxon>
        <taxon>Tracheophyta</taxon>
        <taxon>Spermatophyta</taxon>
        <taxon>Magnoliopsida</taxon>
        <taxon>eudicotyledons</taxon>
        <taxon>Gunneridae</taxon>
        <taxon>Pentapetalae</taxon>
        <taxon>rosids</taxon>
        <taxon>fabids</taxon>
        <taxon>Rosales</taxon>
        <taxon>Rosaceae</taxon>
        <taxon>Amygdaloideae</taxon>
        <taxon>Maleae</taxon>
        <taxon>Pyrus</taxon>
    </lineage>
</organism>
<name>A0A5N5HPY2_9ROSA</name>